<protein>
    <recommendedName>
        <fullName evidence="3">PIN domain-containing protein</fullName>
    </recommendedName>
</protein>
<gene>
    <name evidence="1" type="ORF">GCM10009430_49270</name>
</gene>
<organism evidence="1 2">
    <name type="scientific">Aquimarina litoralis</name>
    <dbReference type="NCBI Taxonomy" id="584605"/>
    <lineage>
        <taxon>Bacteria</taxon>
        <taxon>Pseudomonadati</taxon>
        <taxon>Bacteroidota</taxon>
        <taxon>Flavobacteriia</taxon>
        <taxon>Flavobacteriales</taxon>
        <taxon>Flavobacteriaceae</taxon>
        <taxon>Aquimarina</taxon>
    </lineage>
</organism>
<dbReference type="EMBL" id="BAAAGE010000010">
    <property type="protein sequence ID" value="GAA0734281.1"/>
    <property type="molecule type" value="Genomic_DNA"/>
</dbReference>
<name>A0ABN1JAZ5_9FLAO</name>
<proteinExistence type="predicted"/>
<dbReference type="RefSeq" id="WP_343914917.1">
    <property type="nucleotide sequence ID" value="NZ_BAAAGE010000010.1"/>
</dbReference>
<evidence type="ECO:0000313" key="1">
    <source>
        <dbReference type="EMBL" id="GAA0734281.1"/>
    </source>
</evidence>
<dbReference type="Proteomes" id="UP001501758">
    <property type="component" value="Unassembled WGS sequence"/>
</dbReference>
<evidence type="ECO:0000313" key="2">
    <source>
        <dbReference type="Proteomes" id="UP001501758"/>
    </source>
</evidence>
<dbReference type="Gene3D" id="3.40.50.1010">
    <property type="entry name" value="5'-nuclease"/>
    <property type="match status" value="1"/>
</dbReference>
<dbReference type="SUPFAM" id="SSF88723">
    <property type="entry name" value="PIN domain-like"/>
    <property type="match status" value="1"/>
</dbReference>
<evidence type="ECO:0008006" key="3">
    <source>
        <dbReference type="Google" id="ProtNLM"/>
    </source>
</evidence>
<sequence length="142" mass="16929">MQKYSLIDSGYWFGLLDKKDPFHQTARVIADLIKDHKIIVPYPSMYEVLNSKFIKDKQRLIQFEEIMSSDKIEFIFDEDYRENALNNTYSIHRNPVPKISLVDSIIREMIKDINIKIDFVVTFNEKDFKDICDMRNVEIITE</sequence>
<comment type="caution">
    <text evidence="1">The sequence shown here is derived from an EMBL/GenBank/DDBJ whole genome shotgun (WGS) entry which is preliminary data.</text>
</comment>
<reference evidence="1 2" key="1">
    <citation type="journal article" date="2019" name="Int. J. Syst. Evol. Microbiol.">
        <title>The Global Catalogue of Microorganisms (GCM) 10K type strain sequencing project: providing services to taxonomists for standard genome sequencing and annotation.</title>
        <authorList>
            <consortium name="The Broad Institute Genomics Platform"/>
            <consortium name="The Broad Institute Genome Sequencing Center for Infectious Disease"/>
            <person name="Wu L."/>
            <person name="Ma J."/>
        </authorList>
    </citation>
    <scope>NUCLEOTIDE SEQUENCE [LARGE SCALE GENOMIC DNA]</scope>
    <source>
        <strain evidence="1 2">JCM 15974</strain>
    </source>
</reference>
<accession>A0ABN1JAZ5</accession>
<dbReference type="InterPro" id="IPR029060">
    <property type="entry name" value="PIN-like_dom_sf"/>
</dbReference>
<keyword evidence="2" id="KW-1185">Reference proteome</keyword>